<dbReference type="EMBL" id="CP101397">
    <property type="protein sequence ID" value="UTR79166.1"/>
    <property type="molecule type" value="Genomic_DNA"/>
</dbReference>
<evidence type="ECO:0000313" key="1">
    <source>
        <dbReference type="EMBL" id="UTR79166.1"/>
    </source>
</evidence>
<accession>A0ABY5F665</accession>
<dbReference type="Gene3D" id="1.10.357.10">
    <property type="entry name" value="Tetracycline Repressor, domain 2"/>
    <property type="match status" value="1"/>
</dbReference>
<dbReference type="Proteomes" id="UP001058236">
    <property type="component" value="Chromosome"/>
</dbReference>
<sequence>MDTGAFLSYLEGRQVRWRITLDECLRAAGPDPRRRLLAVFDALKSLAADGLRCGAFVNAQFELGEPQGPCRTAIAETKRCLRADVLELARATGAVDPELLADQLLLVYEGAVANHSLGNVADPVGAAHQVARRLIAAASPRPLDAFWVDGAGSAEGRGA</sequence>
<reference evidence="1" key="1">
    <citation type="submission" date="2022-07" db="EMBL/GenBank/DDBJ databases">
        <title>Genomic of Streptomyces cavourensis F2.</title>
        <authorList>
            <person name="Hu S."/>
            <person name="Liang W."/>
        </authorList>
    </citation>
    <scope>NUCLEOTIDE SEQUENCE</scope>
    <source>
        <strain evidence="1">F2</strain>
    </source>
</reference>
<dbReference type="InterPro" id="IPR036271">
    <property type="entry name" value="Tet_transcr_reg_TetR-rel_C_sf"/>
</dbReference>
<gene>
    <name evidence="1" type="ORF">NLU04_12160</name>
</gene>
<dbReference type="SUPFAM" id="SSF48498">
    <property type="entry name" value="Tetracyclin repressor-like, C-terminal domain"/>
    <property type="match status" value="1"/>
</dbReference>
<dbReference type="RefSeq" id="WP_119827513.1">
    <property type="nucleotide sequence ID" value="NZ_CP024957.1"/>
</dbReference>
<organism evidence="1 2">
    <name type="scientific">Streptomyces cavourensis</name>
    <dbReference type="NCBI Taxonomy" id="67258"/>
    <lineage>
        <taxon>Bacteria</taxon>
        <taxon>Bacillati</taxon>
        <taxon>Actinomycetota</taxon>
        <taxon>Actinomycetes</taxon>
        <taxon>Kitasatosporales</taxon>
        <taxon>Streptomycetaceae</taxon>
        <taxon>Streptomyces</taxon>
    </lineage>
</organism>
<keyword evidence="2" id="KW-1185">Reference proteome</keyword>
<proteinExistence type="predicted"/>
<evidence type="ECO:0000313" key="2">
    <source>
        <dbReference type="Proteomes" id="UP001058236"/>
    </source>
</evidence>
<protein>
    <submittedName>
        <fullName evidence="1">TetR/AcrR family transcriptional regulator</fullName>
    </submittedName>
</protein>
<name>A0ABY5F665_9ACTN</name>